<keyword evidence="2" id="KW-0812">Transmembrane</keyword>
<reference evidence="4" key="1">
    <citation type="submission" date="2020-10" db="EMBL/GenBank/DDBJ databases">
        <authorList>
            <person name="Gilroy R."/>
        </authorList>
    </citation>
    <scope>NUCLEOTIDE SEQUENCE</scope>
    <source>
        <strain evidence="4">G3-3990</strain>
    </source>
</reference>
<accession>A0A9D9HTE4</accession>
<protein>
    <recommendedName>
        <fullName evidence="3">DUF6377 domain-containing protein</fullName>
    </recommendedName>
</protein>
<comment type="caution">
    <text evidence="4">The sequence shown here is derived from an EMBL/GenBank/DDBJ whole genome shotgun (WGS) entry which is preliminary data.</text>
</comment>
<keyword evidence="1" id="KW-0175">Coiled coil</keyword>
<keyword evidence="2" id="KW-0472">Membrane</keyword>
<evidence type="ECO:0000313" key="4">
    <source>
        <dbReference type="EMBL" id="MBO8459630.1"/>
    </source>
</evidence>
<dbReference type="Proteomes" id="UP000823641">
    <property type="component" value="Unassembled WGS sequence"/>
</dbReference>
<organism evidence="4 5">
    <name type="scientific">Candidatus Gallipaludibacter merdavium</name>
    <dbReference type="NCBI Taxonomy" id="2840839"/>
    <lineage>
        <taxon>Bacteria</taxon>
        <taxon>Pseudomonadati</taxon>
        <taxon>Bacteroidota</taxon>
        <taxon>Bacteroidia</taxon>
        <taxon>Bacteroidales</taxon>
        <taxon>Candidatus Gallipaludibacter</taxon>
    </lineage>
</organism>
<feature type="domain" description="DUF6377" evidence="3">
    <location>
        <begin position="213"/>
        <end position="447"/>
    </location>
</feature>
<evidence type="ECO:0000256" key="1">
    <source>
        <dbReference type="SAM" id="Coils"/>
    </source>
</evidence>
<name>A0A9D9HTE4_9BACT</name>
<evidence type="ECO:0000313" key="5">
    <source>
        <dbReference type="Proteomes" id="UP000823641"/>
    </source>
</evidence>
<evidence type="ECO:0000256" key="2">
    <source>
        <dbReference type="SAM" id="Phobius"/>
    </source>
</evidence>
<dbReference type="InterPro" id="IPR045957">
    <property type="entry name" value="DUF6377"/>
</dbReference>
<evidence type="ECO:0000259" key="3">
    <source>
        <dbReference type="Pfam" id="PF19904"/>
    </source>
</evidence>
<feature type="coiled-coil region" evidence="1">
    <location>
        <begin position="310"/>
        <end position="340"/>
    </location>
</feature>
<feature type="transmembrane region" description="Helical" evidence="2">
    <location>
        <begin position="285"/>
        <end position="307"/>
    </location>
</feature>
<dbReference type="AlphaFoldDB" id="A0A9D9HTE4"/>
<proteinExistence type="predicted"/>
<dbReference type="EMBL" id="JADIMG010000047">
    <property type="protein sequence ID" value="MBO8459630.1"/>
    <property type="molecule type" value="Genomic_DNA"/>
</dbReference>
<keyword evidence="2" id="KW-1133">Transmembrane helix</keyword>
<sequence>MIDSIKKFGNMDDAQVLLAIGKLYVPYQCDSAILYLNKASECQLHSSTEAKLHLIYLLASTGFYNEGFIETKHLGTIPDSLKVLYFNAMNRLYSESAVYGKSKQIKAEYFKKADCFRDSLVNALRDKQLKLSGVNKYDWHENMAFEYYRLRIIQARSEKKYDKAISLADSIFHYLSPDEHIYAIMAYEHSVTLEEMGNYIGRLCWLTRSAIADVRSGVTDNGSSWTLANTMFHQGSLDRALLYINYSVNNAGIFNAQLRHLQISPLGNLINQSYSQKMKAMSEHLAWAVSGLICLLIIILLLFLFTIHQIKRLNAMNKKQQELNEQLSALNRKLTTLNNSLKESNHVKELFICQYLEVYSEYIRRLNKLARKAGMKDVGELMKSEMAQFYNRFDNTFLSIYPNFIEEFNSLLKPDEQIIPKSDELLTTELRIFALIRLGISSSIKIAELLCYSVNTIYNYRAKVKNSFLGDRENFEERVKELCQDY</sequence>
<reference evidence="4" key="2">
    <citation type="journal article" date="2021" name="PeerJ">
        <title>Extensive microbial diversity within the chicken gut microbiome revealed by metagenomics and culture.</title>
        <authorList>
            <person name="Gilroy R."/>
            <person name="Ravi A."/>
            <person name="Getino M."/>
            <person name="Pursley I."/>
            <person name="Horton D.L."/>
            <person name="Alikhan N.F."/>
            <person name="Baker D."/>
            <person name="Gharbi K."/>
            <person name="Hall N."/>
            <person name="Watson M."/>
            <person name="Adriaenssens E.M."/>
            <person name="Foster-Nyarko E."/>
            <person name="Jarju S."/>
            <person name="Secka A."/>
            <person name="Antonio M."/>
            <person name="Oren A."/>
            <person name="Chaudhuri R.R."/>
            <person name="La Ragione R."/>
            <person name="Hildebrand F."/>
            <person name="Pallen M.J."/>
        </authorList>
    </citation>
    <scope>NUCLEOTIDE SEQUENCE</scope>
    <source>
        <strain evidence="4">G3-3990</strain>
    </source>
</reference>
<dbReference type="Pfam" id="PF19904">
    <property type="entry name" value="DUF6377"/>
    <property type="match status" value="1"/>
</dbReference>
<gene>
    <name evidence="4" type="ORF">IAA73_04760</name>
</gene>